<dbReference type="EMBL" id="JADFUA010000010">
    <property type="protein sequence ID" value="MBE9610501.1"/>
    <property type="molecule type" value="Genomic_DNA"/>
</dbReference>
<dbReference type="PANTHER" id="PTHR30469:SF15">
    <property type="entry name" value="HLYD FAMILY OF SECRETION PROTEINS"/>
    <property type="match status" value="1"/>
</dbReference>
<evidence type="ECO:0000256" key="2">
    <source>
        <dbReference type="SAM" id="Phobius"/>
    </source>
</evidence>
<dbReference type="Gene3D" id="2.40.50.100">
    <property type="match status" value="1"/>
</dbReference>
<evidence type="ECO:0000313" key="6">
    <source>
        <dbReference type="Proteomes" id="UP000604481"/>
    </source>
</evidence>
<name>A0A8J7FP74_9NEIS</name>
<dbReference type="Gene3D" id="1.10.287.470">
    <property type="entry name" value="Helix hairpin bin"/>
    <property type="match status" value="1"/>
</dbReference>
<dbReference type="InterPro" id="IPR006143">
    <property type="entry name" value="RND_pump_MFP"/>
</dbReference>
<dbReference type="GO" id="GO:0015562">
    <property type="term" value="F:efflux transmembrane transporter activity"/>
    <property type="evidence" value="ECO:0007669"/>
    <property type="project" value="TreeGrafter"/>
</dbReference>
<accession>A0A8J7FP74</accession>
<comment type="caution">
    <text evidence="5">The sequence shown here is derived from an EMBL/GenBank/DDBJ whole genome shotgun (WGS) entry which is preliminary data.</text>
</comment>
<keyword evidence="2" id="KW-0812">Transmembrane</keyword>
<dbReference type="InterPro" id="IPR058792">
    <property type="entry name" value="Beta-barrel_RND_2"/>
</dbReference>
<keyword evidence="2" id="KW-1133">Transmembrane helix</keyword>
<dbReference type="Gene3D" id="2.40.420.20">
    <property type="match status" value="1"/>
</dbReference>
<comment type="similarity">
    <text evidence="1">Belongs to the membrane fusion protein (MFP) (TC 8.A.1) family.</text>
</comment>
<feature type="domain" description="CzcB-like barrel-sandwich hybrid" evidence="4">
    <location>
        <begin position="77"/>
        <end position="216"/>
    </location>
</feature>
<dbReference type="PANTHER" id="PTHR30469">
    <property type="entry name" value="MULTIDRUG RESISTANCE PROTEIN MDTA"/>
    <property type="match status" value="1"/>
</dbReference>
<keyword evidence="2" id="KW-0472">Membrane</keyword>
<dbReference type="RefSeq" id="WP_194117049.1">
    <property type="nucleotide sequence ID" value="NZ_JADFUA010000010.1"/>
</dbReference>
<keyword evidence="6" id="KW-1185">Reference proteome</keyword>
<protein>
    <submittedName>
        <fullName evidence="5">Efflux RND transporter periplasmic adaptor subunit</fullName>
    </submittedName>
</protein>
<feature type="domain" description="CusB-like beta-barrel" evidence="3">
    <location>
        <begin position="224"/>
        <end position="292"/>
    </location>
</feature>
<evidence type="ECO:0000259" key="4">
    <source>
        <dbReference type="Pfam" id="PF25973"/>
    </source>
</evidence>
<dbReference type="Pfam" id="PF25954">
    <property type="entry name" value="Beta-barrel_RND_2"/>
    <property type="match status" value="1"/>
</dbReference>
<organism evidence="5 6">
    <name type="scientific">Chitinilyticum piscinae</name>
    <dbReference type="NCBI Taxonomy" id="2866724"/>
    <lineage>
        <taxon>Bacteria</taxon>
        <taxon>Pseudomonadati</taxon>
        <taxon>Pseudomonadota</taxon>
        <taxon>Betaproteobacteria</taxon>
        <taxon>Neisseriales</taxon>
        <taxon>Chitinibacteraceae</taxon>
        <taxon>Chitinilyticum</taxon>
    </lineage>
</organism>
<dbReference type="GO" id="GO:1990281">
    <property type="term" value="C:efflux pump complex"/>
    <property type="evidence" value="ECO:0007669"/>
    <property type="project" value="TreeGrafter"/>
</dbReference>
<dbReference type="Pfam" id="PF25973">
    <property type="entry name" value="BSH_CzcB"/>
    <property type="match status" value="1"/>
</dbReference>
<dbReference type="AlphaFoldDB" id="A0A8J7FP74"/>
<evidence type="ECO:0000313" key="5">
    <source>
        <dbReference type="EMBL" id="MBE9610501.1"/>
    </source>
</evidence>
<dbReference type="Gene3D" id="2.40.30.170">
    <property type="match status" value="1"/>
</dbReference>
<dbReference type="SUPFAM" id="SSF111369">
    <property type="entry name" value="HlyD-like secretion proteins"/>
    <property type="match status" value="1"/>
</dbReference>
<dbReference type="Proteomes" id="UP000604481">
    <property type="component" value="Unassembled WGS sequence"/>
</dbReference>
<evidence type="ECO:0000256" key="1">
    <source>
        <dbReference type="ARBA" id="ARBA00009477"/>
    </source>
</evidence>
<gene>
    <name evidence="5" type="ORF">INR99_14260</name>
</gene>
<proteinExistence type="inferred from homology"/>
<reference evidence="5 6" key="1">
    <citation type="submission" date="2020-10" db="EMBL/GenBank/DDBJ databases">
        <title>The genome sequence of Chitinilyticum litopenaei 4Y14.</title>
        <authorList>
            <person name="Liu Y."/>
        </authorList>
    </citation>
    <scope>NUCLEOTIDE SEQUENCE [LARGE SCALE GENOMIC DNA]</scope>
    <source>
        <strain evidence="5 6">4Y14</strain>
    </source>
</reference>
<evidence type="ECO:0000259" key="3">
    <source>
        <dbReference type="Pfam" id="PF25954"/>
    </source>
</evidence>
<sequence>MTPRFRPRTYWFFGAGLLTLAIGSWLLLKPATSTATASAPVVRPLELAAADLARVTRGPFARSLTLAGELQAVRQTVLNAQIEGEIEQVLVRAGEPVKAGQPLARFATRDLAQKVAVQEALLAKSREQLQQQQKVEARNRQLLEQRFISQNAFDATQSQSAVLQTELKASIAELQLARQALGYATVSAPFAGIVAERAIDPGQHVGMNARLFSLVDLDELELALQVPVRALAAIQPGQTVRFTVEGFAQSFTGKVARIAPQADASRSVPVYVRVDNRNGPLKGGMYAQAQLDLAATADALSVPQAAVRDEQGATVVYAVENGKVMRRKVEVIDSNPSTGMVAIASGPAAGALVLRIAPPGLGDGQTVHLPKEH</sequence>
<dbReference type="InterPro" id="IPR058647">
    <property type="entry name" value="BSH_CzcB-like"/>
</dbReference>
<feature type="transmembrane region" description="Helical" evidence="2">
    <location>
        <begin position="9"/>
        <end position="28"/>
    </location>
</feature>
<dbReference type="NCBIfam" id="TIGR01730">
    <property type="entry name" value="RND_mfp"/>
    <property type="match status" value="1"/>
</dbReference>